<dbReference type="InterPro" id="IPR006677">
    <property type="entry name" value="tRNA_intron_Endonuc_cat-like"/>
</dbReference>
<dbReference type="GO" id="GO:0000379">
    <property type="term" value="P:tRNA-type intron splice site recognition and cleavage"/>
    <property type="evidence" value="ECO:0007669"/>
    <property type="project" value="TreeGrafter"/>
</dbReference>
<dbReference type="PANTHER" id="PTHR13070">
    <property type="entry name" value="TRNA-SPLICING ENDONUCLEASE SUBUNIT SEN34-RELATED"/>
    <property type="match status" value="1"/>
</dbReference>
<feature type="domain" description="TSEN34 N-terminal" evidence="2">
    <location>
        <begin position="3"/>
        <end position="63"/>
    </location>
</feature>
<accession>A0A6J2XM35</accession>
<keyword evidence="1" id="KW-0456">Lyase</keyword>
<evidence type="ECO:0000313" key="4">
    <source>
        <dbReference type="RefSeq" id="XP_030751940.1"/>
    </source>
</evidence>
<dbReference type="InterPro" id="IPR036167">
    <property type="entry name" value="tRNA_intron_Endo_cat-like_sf"/>
</dbReference>
<dbReference type="GeneID" id="115879313"/>
<proteinExistence type="predicted"/>
<dbReference type="GO" id="GO:0000213">
    <property type="term" value="F:tRNA-intron lyase activity"/>
    <property type="evidence" value="ECO:0007669"/>
    <property type="project" value="InterPro"/>
</dbReference>
<dbReference type="PANTHER" id="PTHR13070:SF0">
    <property type="entry name" value="TRNA-SPLICING ENDONUCLEASE SUBUNIT SEN34"/>
    <property type="match status" value="1"/>
</dbReference>
<sequence>MIKLIHINGDILIYDVESWTALRKDYRIIGQIIGSTSFIPSLPMKLLPEEVLLLLKKNLAIVHEGPSHIINNKSESNEFEESFLKAQQVKYRDIRKAQLDVVIDKIVDKRNQVGDKRSKEEIFEEELNKSCIITRENMLWPIFLEGDTTNYSLVPKEKMFALSSSLKSNVYMDLWEKGYYITNVKCVDGIANISPIELIAFGRLGVAVKKRAVLATFTEGKVAYLTINWIDA</sequence>
<dbReference type="InterPro" id="IPR059049">
    <property type="entry name" value="TSEN34_N"/>
</dbReference>
<dbReference type="CDD" id="cd22363">
    <property type="entry name" value="tRNA-intron_lyase_C"/>
    <property type="match status" value="1"/>
</dbReference>
<dbReference type="CTD" id="79042"/>
<dbReference type="RefSeq" id="XP_030751940.1">
    <property type="nucleotide sequence ID" value="XM_030896080.1"/>
</dbReference>
<evidence type="ECO:0000256" key="1">
    <source>
        <dbReference type="ARBA" id="ARBA00023239"/>
    </source>
</evidence>
<evidence type="ECO:0000313" key="3">
    <source>
        <dbReference type="Proteomes" id="UP000504635"/>
    </source>
</evidence>
<dbReference type="AlphaFoldDB" id="A0A6J2XM35"/>
<name>A0A6J2XM35_SITOR</name>
<dbReference type="SUPFAM" id="SSF53032">
    <property type="entry name" value="tRNA-intron endonuclease catalytic domain-like"/>
    <property type="match status" value="1"/>
</dbReference>
<evidence type="ECO:0000259" key="2">
    <source>
        <dbReference type="Pfam" id="PF26577"/>
    </source>
</evidence>
<dbReference type="Proteomes" id="UP000504635">
    <property type="component" value="Unplaced"/>
</dbReference>
<organism evidence="3 4">
    <name type="scientific">Sitophilus oryzae</name>
    <name type="common">Rice weevil</name>
    <name type="synonym">Curculio oryzae</name>
    <dbReference type="NCBI Taxonomy" id="7048"/>
    <lineage>
        <taxon>Eukaryota</taxon>
        <taxon>Metazoa</taxon>
        <taxon>Ecdysozoa</taxon>
        <taxon>Arthropoda</taxon>
        <taxon>Hexapoda</taxon>
        <taxon>Insecta</taxon>
        <taxon>Pterygota</taxon>
        <taxon>Neoptera</taxon>
        <taxon>Endopterygota</taxon>
        <taxon>Coleoptera</taxon>
        <taxon>Polyphaga</taxon>
        <taxon>Cucujiformia</taxon>
        <taxon>Curculionidae</taxon>
        <taxon>Dryophthorinae</taxon>
        <taxon>Sitophilus</taxon>
    </lineage>
</organism>
<dbReference type="Pfam" id="PF26577">
    <property type="entry name" value="TSEN34_N"/>
    <property type="match status" value="1"/>
</dbReference>
<keyword evidence="3" id="KW-1185">Reference proteome</keyword>
<protein>
    <submittedName>
        <fullName evidence="4">Uncharacterized protein LOC115879313 isoform X2</fullName>
    </submittedName>
</protein>
<gene>
    <name evidence="4" type="primary">LOC115879313</name>
</gene>
<reference evidence="4" key="1">
    <citation type="submission" date="2025-08" db="UniProtKB">
        <authorList>
            <consortium name="RefSeq"/>
        </authorList>
    </citation>
    <scope>IDENTIFICATION</scope>
    <source>
        <tissue evidence="4">Gonads</tissue>
    </source>
</reference>
<dbReference type="OrthoDB" id="48041at2759"/>